<dbReference type="SUPFAM" id="SSF53807">
    <property type="entry name" value="Helical backbone' metal receptor"/>
    <property type="match status" value="1"/>
</dbReference>
<evidence type="ECO:0000256" key="5">
    <source>
        <dbReference type="ARBA" id="ARBA00022729"/>
    </source>
</evidence>
<reference evidence="8 9" key="1">
    <citation type="submission" date="2017-08" db="EMBL/GenBank/DDBJ databases">
        <authorList>
            <person name="de Groot N.N."/>
        </authorList>
    </citation>
    <scope>NUCLEOTIDE SEQUENCE [LARGE SCALE GENOMIC DNA]</scope>
    <source>
        <strain evidence="8 9">JC85</strain>
    </source>
</reference>
<evidence type="ECO:0000256" key="4">
    <source>
        <dbReference type="ARBA" id="ARBA00022496"/>
    </source>
</evidence>
<comment type="subcellular location">
    <subcellularLocation>
        <location evidence="1">Cell envelope</location>
    </subcellularLocation>
</comment>
<keyword evidence="3" id="KW-0813">Transport</keyword>
<gene>
    <name evidence="8" type="ORF">SAMN05892877_11495</name>
</gene>
<dbReference type="OrthoDB" id="63946at2"/>
<dbReference type="PROSITE" id="PS50983">
    <property type="entry name" value="FE_B12_PBP"/>
    <property type="match status" value="1"/>
</dbReference>
<proteinExistence type="inferred from homology"/>
<feature type="chain" id="PRO_5012899685" evidence="6">
    <location>
        <begin position="26"/>
        <end position="308"/>
    </location>
</feature>
<evidence type="ECO:0000256" key="1">
    <source>
        <dbReference type="ARBA" id="ARBA00004196"/>
    </source>
</evidence>
<keyword evidence="4" id="KW-0408">Iron</keyword>
<keyword evidence="5 6" id="KW-0732">Signal</keyword>
<comment type="similarity">
    <text evidence="2">Belongs to the bacterial solute-binding protein 8 family.</text>
</comment>
<feature type="domain" description="Fe/B12 periplasmic-binding" evidence="7">
    <location>
        <begin position="45"/>
        <end position="308"/>
    </location>
</feature>
<dbReference type="CDD" id="cd01140">
    <property type="entry name" value="FatB"/>
    <property type="match status" value="1"/>
</dbReference>
<dbReference type="GO" id="GO:1901678">
    <property type="term" value="P:iron coordination entity transport"/>
    <property type="evidence" value="ECO:0007669"/>
    <property type="project" value="UniProtKB-ARBA"/>
</dbReference>
<dbReference type="PANTHER" id="PTHR30532:SF28">
    <property type="entry name" value="PETROBACTIN-BINDING PROTEIN YCLQ"/>
    <property type="match status" value="1"/>
</dbReference>
<evidence type="ECO:0000256" key="6">
    <source>
        <dbReference type="SAM" id="SignalP"/>
    </source>
</evidence>
<name>A0A285UV53_9HYPH</name>
<dbReference type="Proteomes" id="UP000219167">
    <property type="component" value="Unassembled WGS sequence"/>
</dbReference>
<protein>
    <submittedName>
        <fullName evidence="8">Iron complex transport system substrate-binding protein</fullName>
    </submittedName>
</protein>
<keyword evidence="9" id="KW-1185">Reference proteome</keyword>
<keyword evidence="4" id="KW-0406">Ion transport</keyword>
<keyword evidence="4" id="KW-0410">Iron transport</keyword>
<accession>A0A285UV53</accession>
<sequence>MIRTKLTSLLVTAFAVASLALPAKADDIVVKHRQGETTLAATPAKVIVFDMASLDTLDALGVEVAGVPGGRKPEYLKAYEGEKYAKVGTLFEPDYEAVSAVAPDLIIIGGRSAAKYAELSRIAPTIDLSVDAKAFKASAEENVRTLGALFGKKPEAETLIGKLENSAAALKEKAKGAGNGLLILTTGGKMSAYGPGSRFGVLHDDYGVVPAATDLKPGKSSNHGQAISFEFILETDPDWLFVIDRDAAIGQEGTAAATFLDNEIVRQTKAWKNGHVVYLDAASWYVVGGGIQSMQRTIDQLTTAFAGE</sequence>
<evidence type="ECO:0000313" key="9">
    <source>
        <dbReference type="Proteomes" id="UP000219167"/>
    </source>
</evidence>
<evidence type="ECO:0000259" key="7">
    <source>
        <dbReference type="PROSITE" id="PS50983"/>
    </source>
</evidence>
<feature type="signal peptide" evidence="6">
    <location>
        <begin position="1"/>
        <end position="25"/>
    </location>
</feature>
<evidence type="ECO:0000256" key="3">
    <source>
        <dbReference type="ARBA" id="ARBA00022448"/>
    </source>
</evidence>
<dbReference type="PANTHER" id="PTHR30532">
    <property type="entry name" value="IRON III DICITRATE-BINDING PERIPLASMIC PROTEIN"/>
    <property type="match status" value="1"/>
</dbReference>
<dbReference type="Gene3D" id="3.40.50.1980">
    <property type="entry name" value="Nitrogenase molybdenum iron protein domain"/>
    <property type="match status" value="2"/>
</dbReference>
<evidence type="ECO:0000256" key="2">
    <source>
        <dbReference type="ARBA" id="ARBA00008814"/>
    </source>
</evidence>
<dbReference type="AlphaFoldDB" id="A0A285UV53"/>
<evidence type="ECO:0000313" key="8">
    <source>
        <dbReference type="EMBL" id="SOC45258.1"/>
    </source>
</evidence>
<dbReference type="InterPro" id="IPR033870">
    <property type="entry name" value="FatB"/>
</dbReference>
<dbReference type="InterPro" id="IPR002491">
    <property type="entry name" value="ABC_transptr_periplasmic_BD"/>
</dbReference>
<organism evidence="8 9">
    <name type="scientific">Rhizobium subbaraonis</name>
    <dbReference type="NCBI Taxonomy" id="908946"/>
    <lineage>
        <taxon>Bacteria</taxon>
        <taxon>Pseudomonadati</taxon>
        <taxon>Pseudomonadota</taxon>
        <taxon>Alphaproteobacteria</taxon>
        <taxon>Hyphomicrobiales</taxon>
        <taxon>Rhizobiaceae</taxon>
        <taxon>Rhizobium/Agrobacterium group</taxon>
        <taxon>Rhizobium</taxon>
    </lineage>
</organism>
<dbReference type="GO" id="GO:0030288">
    <property type="term" value="C:outer membrane-bounded periplasmic space"/>
    <property type="evidence" value="ECO:0007669"/>
    <property type="project" value="TreeGrafter"/>
</dbReference>
<dbReference type="Pfam" id="PF01497">
    <property type="entry name" value="Peripla_BP_2"/>
    <property type="match status" value="1"/>
</dbReference>
<dbReference type="InterPro" id="IPR051313">
    <property type="entry name" value="Bact_iron-sidero_bind"/>
</dbReference>
<dbReference type="EMBL" id="OBQD01000014">
    <property type="protein sequence ID" value="SOC45258.1"/>
    <property type="molecule type" value="Genomic_DNA"/>
</dbReference>
<dbReference type="RefSeq" id="WP_097141816.1">
    <property type="nucleotide sequence ID" value="NZ_OBQD01000014.1"/>
</dbReference>